<proteinExistence type="inferred from homology"/>
<dbReference type="SMART" id="SM00116">
    <property type="entry name" value="CBS"/>
    <property type="match status" value="2"/>
</dbReference>
<accession>A0A9D1G615</accession>
<evidence type="ECO:0000313" key="5">
    <source>
        <dbReference type="Proteomes" id="UP000886876"/>
    </source>
</evidence>
<dbReference type="InterPro" id="IPR006669">
    <property type="entry name" value="MgtE_transporter"/>
</dbReference>
<keyword evidence="2" id="KW-0813">Transport</keyword>
<sequence length="299" mass="33819">MRRLFAARKEGMTMTVTVLRALLEEKRLRSIHDVLSMYNPVDLAELLSELDDRELAMVFRILDKPKAAEVFSYMDNDLRQELIKTFSSAEIKSLFEELFADDAADFLSDMPANFVTQLLENVDAETRKTINYLLQYPDDSVGSIMTVEFVELDPDLTVAGALEKIRRVGIGSETVYTCYAVKKHKLLGVVTAKDLLTHEGAEPISPLIRGDYISVRTTDDREFAANLFRRYGLIAIPVVDTEGCIVGIVTFDDAIGVLTEETTEDMQKMAAMEANTEPYLKTPVWKHAKHRIVWLLVLM</sequence>
<keyword evidence="2" id="KW-0472">Membrane</keyword>
<dbReference type="PANTHER" id="PTHR43773">
    <property type="entry name" value="MAGNESIUM TRANSPORTER MGTE"/>
    <property type="match status" value="1"/>
</dbReference>
<dbReference type="SUPFAM" id="SSF54631">
    <property type="entry name" value="CBS-domain pair"/>
    <property type="match status" value="1"/>
</dbReference>
<dbReference type="SUPFAM" id="SSF158791">
    <property type="entry name" value="MgtE N-terminal domain-like"/>
    <property type="match status" value="1"/>
</dbReference>
<dbReference type="Pfam" id="PF00571">
    <property type="entry name" value="CBS"/>
    <property type="match status" value="2"/>
</dbReference>
<dbReference type="Gene3D" id="3.10.580.10">
    <property type="entry name" value="CBS-domain"/>
    <property type="match status" value="1"/>
</dbReference>
<feature type="non-terminal residue" evidence="4">
    <location>
        <position position="299"/>
    </location>
</feature>
<dbReference type="EMBL" id="DVJS01000227">
    <property type="protein sequence ID" value="HIS98120.1"/>
    <property type="molecule type" value="Genomic_DNA"/>
</dbReference>
<reference evidence="4" key="1">
    <citation type="submission" date="2020-10" db="EMBL/GenBank/DDBJ databases">
        <authorList>
            <person name="Gilroy R."/>
        </authorList>
    </citation>
    <scope>NUCLEOTIDE SEQUENCE</scope>
    <source>
        <strain evidence="4">ChiHecec3B27-6122</strain>
    </source>
</reference>
<dbReference type="AlphaFoldDB" id="A0A9D1G615"/>
<feature type="domain" description="CBS" evidence="3">
    <location>
        <begin position="145"/>
        <end position="206"/>
    </location>
</feature>
<gene>
    <name evidence="4" type="primary">mgtE</name>
    <name evidence="4" type="ORF">IAD42_09105</name>
</gene>
<dbReference type="CDD" id="cd04606">
    <property type="entry name" value="CBS_pair_Mg_transporter"/>
    <property type="match status" value="1"/>
</dbReference>
<dbReference type="InterPro" id="IPR000644">
    <property type="entry name" value="CBS_dom"/>
</dbReference>
<comment type="caution">
    <text evidence="4">The sequence shown here is derived from an EMBL/GenBank/DDBJ whole genome shotgun (WGS) entry which is preliminary data.</text>
</comment>
<dbReference type="InterPro" id="IPR038076">
    <property type="entry name" value="MgtE_N_sf"/>
</dbReference>
<name>A0A9D1G615_9FIRM</name>
<protein>
    <recommendedName>
        <fullName evidence="2">Magnesium transporter MgtE</fullName>
    </recommendedName>
</protein>
<evidence type="ECO:0000313" key="4">
    <source>
        <dbReference type="EMBL" id="HIS98120.1"/>
    </source>
</evidence>
<dbReference type="Proteomes" id="UP000886876">
    <property type="component" value="Unassembled WGS sequence"/>
</dbReference>
<dbReference type="NCBIfam" id="TIGR00400">
    <property type="entry name" value="mgtE"/>
    <property type="match status" value="1"/>
</dbReference>
<keyword evidence="2" id="KW-1003">Cell membrane</keyword>
<organism evidence="4 5">
    <name type="scientific">Candidatus Scatomorpha pullistercoris</name>
    <dbReference type="NCBI Taxonomy" id="2840929"/>
    <lineage>
        <taxon>Bacteria</taxon>
        <taxon>Bacillati</taxon>
        <taxon>Bacillota</taxon>
        <taxon>Clostridia</taxon>
        <taxon>Eubacteriales</taxon>
        <taxon>Candidatus Scatomorpha</taxon>
    </lineage>
</organism>
<reference evidence="4" key="2">
    <citation type="journal article" date="2021" name="PeerJ">
        <title>Extensive microbial diversity within the chicken gut microbiome revealed by metagenomics and culture.</title>
        <authorList>
            <person name="Gilroy R."/>
            <person name="Ravi A."/>
            <person name="Getino M."/>
            <person name="Pursley I."/>
            <person name="Horton D.L."/>
            <person name="Alikhan N.F."/>
            <person name="Baker D."/>
            <person name="Gharbi K."/>
            <person name="Hall N."/>
            <person name="Watson M."/>
            <person name="Adriaenssens E.M."/>
            <person name="Foster-Nyarko E."/>
            <person name="Jarju S."/>
            <person name="Secka A."/>
            <person name="Antonio M."/>
            <person name="Oren A."/>
            <person name="Chaudhuri R.R."/>
            <person name="La Ragione R."/>
            <person name="Hildebrand F."/>
            <person name="Pallen M.J."/>
        </authorList>
    </citation>
    <scope>NUCLEOTIDE SEQUENCE</scope>
    <source>
        <strain evidence="4">ChiHecec3B27-6122</strain>
    </source>
</reference>
<dbReference type="Gene3D" id="1.25.60.10">
    <property type="entry name" value="MgtE N-terminal domain-like"/>
    <property type="match status" value="1"/>
</dbReference>
<dbReference type="Pfam" id="PF03448">
    <property type="entry name" value="MgtE_N"/>
    <property type="match status" value="1"/>
</dbReference>
<evidence type="ECO:0000259" key="3">
    <source>
        <dbReference type="PROSITE" id="PS51371"/>
    </source>
</evidence>
<dbReference type="GO" id="GO:0015095">
    <property type="term" value="F:magnesium ion transmembrane transporter activity"/>
    <property type="evidence" value="ECO:0007669"/>
    <property type="project" value="UniProtKB-UniRule"/>
</dbReference>
<comment type="function">
    <text evidence="2">Acts as a magnesium transporter.</text>
</comment>
<feature type="domain" description="CBS" evidence="3">
    <location>
        <begin position="207"/>
        <end position="264"/>
    </location>
</feature>
<dbReference type="SMART" id="SM00924">
    <property type="entry name" value="MgtE_N"/>
    <property type="match status" value="1"/>
</dbReference>
<keyword evidence="1" id="KW-0129">CBS domain</keyword>
<dbReference type="GO" id="GO:0046872">
    <property type="term" value="F:metal ion binding"/>
    <property type="evidence" value="ECO:0007669"/>
    <property type="project" value="UniProtKB-KW"/>
</dbReference>
<dbReference type="PANTHER" id="PTHR43773:SF1">
    <property type="entry name" value="MAGNESIUM TRANSPORTER MGTE"/>
    <property type="match status" value="1"/>
</dbReference>
<dbReference type="InterPro" id="IPR006668">
    <property type="entry name" value="Mg_transptr_MgtE_intracell_dom"/>
</dbReference>
<evidence type="ECO:0000256" key="1">
    <source>
        <dbReference type="PROSITE-ProRule" id="PRU00703"/>
    </source>
</evidence>
<comment type="subcellular location">
    <subcellularLocation>
        <location evidence="2">Cell membrane</location>
        <topology evidence="2">Multi-pass membrane protein</topology>
    </subcellularLocation>
</comment>
<keyword evidence="2" id="KW-0479">Metal-binding</keyword>
<keyword evidence="2" id="KW-0460">Magnesium</keyword>
<comment type="similarity">
    <text evidence="2">Belongs to the SLC41A transporter family.</text>
</comment>
<dbReference type="PROSITE" id="PS51371">
    <property type="entry name" value="CBS"/>
    <property type="match status" value="2"/>
</dbReference>
<comment type="subunit">
    <text evidence="2">Homodimer.</text>
</comment>
<dbReference type="GO" id="GO:0005886">
    <property type="term" value="C:plasma membrane"/>
    <property type="evidence" value="ECO:0007669"/>
    <property type="project" value="UniProtKB-SubCell"/>
</dbReference>
<evidence type="ECO:0000256" key="2">
    <source>
        <dbReference type="RuleBase" id="RU362011"/>
    </source>
</evidence>
<dbReference type="InterPro" id="IPR046342">
    <property type="entry name" value="CBS_dom_sf"/>
</dbReference>